<reference evidence="1" key="2">
    <citation type="journal article" date="2015" name="Fish Shellfish Immunol.">
        <title>Early steps in the European eel (Anguilla anguilla)-Vibrio vulnificus interaction in the gills: Role of the RtxA13 toxin.</title>
        <authorList>
            <person name="Callol A."/>
            <person name="Pajuelo D."/>
            <person name="Ebbesson L."/>
            <person name="Teles M."/>
            <person name="MacKenzie S."/>
            <person name="Amaro C."/>
        </authorList>
    </citation>
    <scope>NUCLEOTIDE SEQUENCE</scope>
</reference>
<evidence type="ECO:0000313" key="1">
    <source>
        <dbReference type="EMBL" id="JAH44210.1"/>
    </source>
</evidence>
<proteinExistence type="predicted"/>
<accession>A0A0E9SU68</accession>
<reference evidence="1" key="1">
    <citation type="submission" date="2014-11" db="EMBL/GenBank/DDBJ databases">
        <authorList>
            <person name="Amaro Gonzalez C."/>
        </authorList>
    </citation>
    <scope>NUCLEOTIDE SEQUENCE</scope>
</reference>
<dbReference type="EMBL" id="GBXM01064367">
    <property type="protein sequence ID" value="JAH44210.1"/>
    <property type="molecule type" value="Transcribed_RNA"/>
</dbReference>
<sequence length="26" mass="2986">MGTVNYQGLFCSGGRGFPLEIFRYWS</sequence>
<protein>
    <submittedName>
        <fullName evidence="1">Uncharacterized protein</fullName>
    </submittedName>
</protein>
<name>A0A0E9SU68_ANGAN</name>
<organism evidence="1">
    <name type="scientific">Anguilla anguilla</name>
    <name type="common">European freshwater eel</name>
    <name type="synonym">Muraena anguilla</name>
    <dbReference type="NCBI Taxonomy" id="7936"/>
    <lineage>
        <taxon>Eukaryota</taxon>
        <taxon>Metazoa</taxon>
        <taxon>Chordata</taxon>
        <taxon>Craniata</taxon>
        <taxon>Vertebrata</taxon>
        <taxon>Euteleostomi</taxon>
        <taxon>Actinopterygii</taxon>
        <taxon>Neopterygii</taxon>
        <taxon>Teleostei</taxon>
        <taxon>Anguilliformes</taxon>
        <taxon>Anguillidae</taxon>
        <taxon>Anguilla</taxon>
    </lineage>
</organism>
<dbReference type="AlphaFoldDB" id="A0A0E9SU68"/>